<protein>
    <recommendedName>
        <fullName evidence="2">Nephrocystin 3-like N-terminal domain-containing protein</fullName>
    </recommendedName>
</protein>
<dbReference type="EMBL" id="JAACJJ010000028">
    <property type="protein sequence ID" value="KAF5322416.1"/>
    <property type="molecule type" value="Genomic_DNA"/>
</dbReference>
<dbReference type="InterPro" id="IPR027417">
    <property type="entry name" value="P-loop_NTPase"/>
</dbReference>
<gene>
    <name evidence="3" type="ORF">D9619_000168</name>
</gene>
<dbReference type="PANTHER" id="PTHR10039">
    <property type="entry name" value="AMELOGENIN"/>
    <property type="match status" value="1"/>
</dbReference>
<dbReference type="AlphaFoldDB" id="A0A8H5BFZ4"/>
<organism evidence="3 4">
    <name type="scientific">Psilocybe cf. subviscida</name>
    <dbReference type="NCBI Taxonomy" id="2480587"/>
    <lineage>
        <taxon>Eukaryota</taxon>
        <taxon>Fungi</taxon>
        <taxon>Dikarya</taxon>
        <taxon>Basidiomycota</taxon>
        <taxon>Agaricomycotina</taxon>
        <taxon>Agaricomycetes</taxon>
        <taxon>Agaricomycetidae</taxon>
        <taxon>Agaricales</taxon>
        <taxon>Agaricineae</taxon>
        <taxon>Strophariaceae</taxon>
        <taxon>Psilocybe</taxon>
    </lineage>
</organism>
<keyword evidence="1" id="KW-0677">Repeat</keyword>
<comment type="caution">
    <text evidence="3">The sequence shown here is derived from an EMBL/GenBank/DDBJ whole genome shotgun (WGS) entry which is preliminary data.</text>
</comment>
<dbReference type="Proteomes" id="UP000567179">
    <property type="component" value="Unassembled WGS sequence"/>
</dbReference>
<sequence>MFSRAKNVRIAGKPRFIYNKKVNSESDSLNEGIRLLASRVVTGAMHNSGERFDAPTCHEDTRTAIQEDILGWADELVDNLNELVTWMYGPAGAGKSAIAQTIGQKLHDRGQLAASFFFSRASSSDGRGEETNFVATIAHQLSQSVPSTKPHIAAAVRENPLVFNLALQDQVDALIVAPLIAVSDTSSGPEKPQIIVVDGLDECRQEKDAQRRVVDALISGLRRVPHYTYKLFITSRPEYNIASIFKKYEGNTVRRMELDNRWKPDDDIRTFLNSSFADIRRSHFHFRKHPVDHVWPSPEDVETLVERSSGQFIYASVVLKYIKSEENYSPVARLETILELKNNGDHPYAELDALYLHIFSQIPDVERVRVLTILHLDHEFPDITKGDGIWVLSRKTFLSEFIGVGEDEIEFCLLPLVSLLVWIDDGIHYMHASLTDFLPDQSRSNIFCINMSIFAAGIVRRAIQLLGNITSLTDPDYIGLLIRILPHYIKKVHDYDEIYALVSHFNIVESVLCKIHISFVETWSYLLLTLAEYIEWVLKVSESGNSSYSLKALLKLTVARIKTWLVSQFAQLDFDNLDNTEHIDVWPFFTVAYWDATFMESAEDVSKFLSSALEICGSSPSCHRLLRGTNFNLANQTVVLCLLLPDFVARFDIAWFDRTDSFGCHAMTRKRYGTALRHVIYYLLQLPKDTLWEILHVPYSEEDILSGSPIKLLICLVLFKFVAHSPWTTELYFLLMLIRPVLECYDIWPGTKAEITNYTREAVQRFPFLKDLTSSAYIQAKRKVEHAMINRGIKTSLHELAAMGLVPLSGEELVEYKKLLAMFAAIDRRIPGSGYRRWTIDNLE</sequence>
<name>A0A8H5BFZ4_9AGAR</name>
<dbReference type="SUPFAM" id="SSF52540">
    <property type="entry name" value="P-loop containing nucleoside triphosphate hydrolases"/>
    <property type="match status" value="1"/>
</dbReference>
<keyword evidence="4" id="KW-1185">Reference proteome</keyword>
<dbReference type="InterPro" id="IPR056884">
    <property type="entry name" value="NPHP3-like_N"/>
</dbReference>
<reference evidence="3 4" key="1">
    <citation type="journal article" date="2020" name="ISME J.">
        <title>Uncovering the hidden diversity of litter-decomposition mechanisms in mushroom-forming fungi.</title>
        <authorList>
            <person name="Floudas D."/>
            <person name="Bentzer J."/>
            <person name="Ahren D."/>
            <person name="Johansson T."/>
            <person name="Persson P."/>
            <person name="Tunlid A."/>
        </authorList>
    </citation>
    <scope>NUCLEOTIDE SEQUENCE [LARGE SCALE GENOMIC DNA]</scope>
    <source>
        <strain evidence="3 4">CBS 101986</strain>
    </source>
</reference>
<accession>A0A8H5BFZ4</accession>
<evidence type="ECO:0000313" key="3">
    <source>
        <dbReference type="EMBL" id="KAF5322416.1"/>
    </source>
</evidence>
<evidence type="ECO:0000259" key="2">
    <source>
        <dbReference type="Pfam" id="PF24883"/>
    </source>
</evidence>
<evidence type="ECO:0000313" key="4">
    <source>
        <dbReference type="Proteomes" id="UP000567179"/>
    </source>
</evidence>
<dbReference type="OrthoDB" id="7464126at2759"/>
<feature type="domain" description="Nephrocystin 3-like N-terminal" evidence="2">
    <location>
        <begin position="82"/>
        <end position="236"/>
    </location>
</feature>
<dbReference type="Pfam" id="PF24883">
    <property type="entry name" value="NPHP3_N"/>
    <property type="match status" value="1"/>
</dbReference>
<dbReference type="Gene3D" id="3.40.50.300">
    <property type="entry name" value="P-loop containing nucleotide triphosphate hydrolases"/>
    <property type="match status" value="1"/>
</dbReference>
<evidence type="ECO:0000256" key="1">
    <source>
        <dbReference type="ARBA" id="ARBA00022737"/>
    </source>
</evidence>
<dbReference type="PANTHER" id="PTHR10039:SF17">
    <property type="entry name" value="FUNGAL STAND N-TERMINAL GOODBYE DOMAIN-CONTAINING PROTEIN-RELATED"/>
    <property type="match status" value="1"/>
</dbReference>
<proteinExistence type="predicted"/>